<dbReference type="OrthoDB" id="663665at2759"/>
<sequence length="81" mass="9466">MSSTGSPYIPWNRVKEIVPQGVHVPMCFCDSLCKLMEMKVLGDDFGMRFFMCDNYEYDPLKSYGKDSHTLRFPLIDFIPYL</sequence>
<reference evidence="2" key="1">
    <citation type="journal article" date="2019" name="Nat. Commun.">
        <title>The genome of broomcorn millet.</title>
        <authorList>
            <person name="Zou C."/>
            <person name="Miki D."/>
            <person name="Li D."/>
            <person name="Tang Q."/>
            <person name="Xiao L."/>
            <person name="Rajput S."/>
            <person name="Deng P."/>
            <person name="Jia W."/>
            <person name="Huang R."/>
            <person name="Zhang M."/>
            <person name="Sun Y."/>
            <person name="Hu J."/>
            <person name="Fu X."/>
            <person name="Schnable P.S."/>
            <person name="Li F."/>
            <person name="Zhang H."/>
            <person name="Feng B."/>
            <person name="Zhu X."/>
            <person name="Liu R."/>
            <person name="Schnable J.C."/>
            <person name="Zhu J.-K."/>
            <person name="Zhang H."/>
        </authorList>
    </citation>
    <scope>NUCLEOTIDE SEQUENCE [LARGE SCALE GENOMIC DNA]</scope>
</reference>
<evidence type="ECO:0000313" key="2">
    <source>
        <dbReference type="Proteomes" id="UP000275267"/>
    </source>
</evidence>
<gene>
    <name evidence="1" type="ORF">C2845_PM06G31960</name>
</gene>
<proteinExistence type="predicted"/>
<dbReference type="AlphaFoldDB" id="A0A3L6RD40"/>
<comment type="caution">
    <text evidence="1">The sequence shown here is derived from an EMBL/GenBank/DDBJ whole genome shotgun (WGS) entry which is preliminary data.</text>
</comment>
<name>A0A3L6RD40_PANMI</name>
<dbReference type="EMBL" id="PQIB02000009">
    <property type="protein sequence ID" value="RLN00710.1"/>
    <property type="molecule type" value="Genomic_DNA"/>
</dbReference>
<dbReference type="Proteomes" id="UP000275267">
    <property type="component" value="Unassembled WGS sequence"/>
</dbReference>
<accession>A0A3L6RD40</accession>
<evidence type="ECO:0000313" key="1">
    <source>
        <dbReference type="EMBL" id="RLN00710.1"/>
    </source>
</evidence>
<keyword evidence="2" id="KW-1185">Reference proteome</keyword>
<protein>
    <submittedName>
        <fullName evidence="1">Uncharacterized protein</fullName>
    </submittedName>
</protein>
<organism evidence="1 2">
    <name type="scientific">Panicum miliaceum</name>
    <name type="common">Proso millet</name>
    <name type="synonym">Broomcorn millet</name>
    <dbReference type="NCBI Taxonomy" id="4540"/>
    <lineage>
        <taxon>Eukaryota</taxon>
        <taxon>Viridiplantae</taxon>
        <taxon>Streptophyta</taxon>
        <taxon>Embryophyta</taxon>
        <taxon>Tracheophyta</taxon>
        <taxon>Spermatophyta</taxon>
        <taxon>Magnoliopsida</taxon>
        <taxon>Liliopsida</taxon>
        <taxon>Poales</taxon>
        <taxon>Poaceae</taxon>
        <taxon>PACMAD clade</taxon>
        <taxon>Panicoideae</taxon>
        <taxon>Panicodae</taxon>
        <taxon>Paniceae</taxon>
        <taxon>Panicinae</taxon>
        <taxon>Panicum</taxon>
        <taxon>Panicum sect. Panicum</taxon>
    </lineage>
</organism>